<dbReference type="InterPro" id="IPR036390">
    <property type="entry name" value="WH_DNA-bd_sf"/>
</dbReference>
<comment type="caution">
    <text evidence="13">The sequence shown here is derived from an EMBL/GenBank/DDBJ whole genome shotgun (WGS) entry which is preliminary data.</text>
</comment>
<dbReference type="SUPFAM" id="SSF46785">
    <property type="entry name" value="Winged helix' DNA-binding domain"/>
    <property type="match status" value="1"/>
</dbReference>
<comment type="subcellular location">
    <subcellularLocation>
        <location evidence="1">Nucleus</location>
    </subcellularLocation>
</comment>
<dbReference type="GO" id="GO:0034605">
    <property type="term" value="P:cellular response to heat"/>
    <property type="evidence" value="ECO:0007669"/>
    <property type="project" value="TreeGrafter"/>
</dbReference>
<comment type="subunit">
    <text evidence="2">Homotrimer.</text>
</comment>
<protein>
    <submittedName>
        <fullName evidence="13">Heat shock factor protein HSF30</fullName>
    </submittedName>
</protein>
<gene>
    <name evidence="13" type="ORF">CKAN_00195400</name>
</gene>
<organism evidence="13 14">
    <name type="scientific">Cinnamomum micranthum f. kanehirae</name>
    <dbReference type="NCBI Taxonomy" id="337451"/>
    <lineage>
        <taxon>Eukaryota</taxon>
        <taxon>Viridiplantae</taxon>
        <taxon>Streptophyta</taxon>
        <taxon>Embryophyta</taxon>
        <taxon>Tracheophyta</taxon>
        <taxon>Spermatophyta</taxon>
        <taxon>Magnoliopsida</taxon>
        <taxon>Magnoliidae</taxon>
        <taxon>Laurales</taxon>
        <taxon>Lauraceae</taxon>
        <taxon>Cinnamomum</taxon>
    </lineage>
</organism>
<evidence type="ECO:0000256" key="6">
    <source>
        <dbReference type="ARBA" id="ARBA00023125"/>
    </source>
</evidence>
<evidence type="ECO:0000256" key="8">
    <source>
        <dbReference type="ARBA" id="ARBA00023242"/>
    </source>
</evidence>
<evidence type="ECO:0000256" key="7">
    <source>
        <dbReference type="ARBA" id="ARBA00023163"/>
    </source>
</evidence>
<evidence type="ECO:0000256" key="9">
    <source>
        <dbReference type="RuleBase" id="RU004020"/>
    </source>
</evidence>
<dbReference type="GO" id="GO:0005634">
    <property type="term" value="C:nucleus"/>
    <property type="evidence" value="ECO:0007669"/>
    <property type="project" value="UniProtKB-SubCell"/>
</dbReference>
<keyword evidence="4" id="KW-0805">Transcription regulation</keyword>
<feature type="compositionally biased region" description="Basic and acidic residues" evidence="11">
    <location>
        <begin position="1"/>
        <end position="12"/>
    </location>
</feature>
<evidence type="ECO:0000259" key="12">
    <source>
        <dbReference type="SMART" id="SM00415"/>
    </source>
</evidence>
<evidence type="ECO:0000313" key="14">
    <source>
        <dbReference type="Proteomes" id="UP000283530"/>
    </source>
</evidence>
<evidence type="ECO:0000313" key="13">
    <source>
        <dbReference type="EMBL" id="RWR73652.1"/>
    </source>
</evidence>
<dbReference type="EMBL" id="QPKB01000001">
    <property type="protein sequence ID" value="RWR73652.1"/>
    <property type="molecule type" value="Genomic_DNA"/>
</dbReference>
<dbReference type="InterPro" id="IPR036388">
    <property type="entry name" value="WH-like_DNA-bd_sf"/>
</dbReference>
<sequence>MEGVKVKVEDMGRSSSSPTLSPQPMEGLHDAGPPPFLTKTFDMVEDPTTDLIVSWSQARNSFIVWDSHKFATKLLPKYFKHKCQSFQASPFVDPDRWEFANEGFLGGQKHLLRNIKRKRHVSQNVQQQEMAACVELGEFGLEGELDQLRRDRNVLMVEIVKLRQQQQTSQAQLVTMEERWLGTERKQQRMMAFLAKTLKNPAFVQRLIQRRERQRELGGIGRKRRLPANGCLENLQQEVISQMGSQIMSYAQKEHEETTIRTDIDTVFSAIDHSASNSIGNQNAEMVDGSSDANLDYASDLIWEDLLNEHFVVGDVGGGDLAKINVEVEDLAEKPSEWGDDVQVLVEQMGFLVPTP</sequence>
<evidence type="ECO:0000256" key="3">
    <source>
        <dbReference type="ARBA" id="ARBA00022553"/>
    </source>
</evidence>
<keyword evidence="10" id="KW-0175">Coiled coil</keyword>
<feature type="domain" description="HSF-type DNA-binding" evidence="12">
    <location>
        <begin position="32"/>
        <end position="118"/>
    </location>
</feature>
<dbReference type="InterPro" id="IPR000232">
    <property type="entry name" value="HSF_DNA-bd"/>
</dbReference>
<dbReference type="PANTHER" id="PTHR10015">
    <property type="entry name" value="HEAT SHOCK TRANSCRIPTION FACTOR"/>
    <property type="match status" value="1"/>
</dbReference>
<evidence type="ECO:0000256" key="5">
    <source>
        <dbReference type="ARBA" id="ARBA00023016"/>
    </source>
</evidence>
<dbReference type="GO" id="GO:0003700">
    <property type="term" value="F:DNA-binding transcription factor activity"/>
    <property type="evidence" value="ECO:0007669"/>
    <property type="project" value="InterPro"/>
</dbReference>
<evidence type="ECO:0000256" key="4">
    <source>
        <dbReference type="ARBA" id="ARBA00023015"/>
    </source>
</evidence>
<evidence type="ECO:0000256" key="11">
    <source>
        <dbReference type="SAM" id="MobiDB-lite"/>
    </source>
</evidence>
<dbReference type="Proteomes" id="UP000283530">
    <property type="component" value="Unassembled WGS sequence"/>
</dbReference>
<accession>A0A3S3NRC8</accession>
<proteinExistence type="inferred from homology"/>
<dbReference type="FunFam" id="1.10.10.10:FF:000037">
    <property type="entry name" value="Heat stress transcription factor B-4"/>
    <property type="match status" value="1"/>
</dbReference>
<dbReference type="PANTHER" id="PTHR10015:SF338">
    <property type="entry name" value="HEAT STRESS TRANSCRIPTION FACTOR A-2"/>
    <property type="match status" value="1"/>
</dbReference>
<keyword evidence="5 13" id="KW-0346">Stress response</keyword>
<dbReference type="Pfam" id="PF00447">
    <property type="entry name" value="HSF_DNA-bind"/>
    <property type="match status" value="1"/>
</dbReference>
<dbReference type="SMART" id="SM00415">
    <property type="entry name" value="HSF"/>
    <property type="match status" value="1"/>
</dbReference>
<dbReference type="GO" id="GO:0000978">
    <property type="term" value="F:RNA polymerase II cis-regulatory region sequence-specific DNA binding"/>
    <property type="evidence" value="ECO:0007669"/>
    <property type="project" value="TreeGrafter"/>
</dbReference>
<evidence type="ECO:0000256" key="2">
    <source>
        <dbReference type="ARBA" id="ARBA00011233"/>
    </source>
</evidence>
<dbReference type="OrthoDB" id="60033at2759"/>
<keyword evidence="6" id="KW-0238">DNA-binding</keyword>
<dbReference type="PRINTS" id="PR00056">
    <property type="entry name" value="HSFDOMAIN"/>
</dbReference>
<feature type="region of interest" description="Disordered" evidence="11">
    <location>
        <begin position="1"/>
        <end position="29"/>
    </location>
</feature>
<comment type="similarity">
    <text evidence="9">Belongs to the HSF family.</text>
</comment>
<dbReference type="Gene3D" id="1.10.10.10">
    <property type="entry name" value="Winged helix-like DNA-binding domain superfamily/Winged helix DNA-binding domain"/>
    <property type="match status" value="1"/>
</dbReference>
<name>A0A3S3NRC8_9MAGN</name>
<dbReference type="GO" id="GO:0006357">
    <property type="term" value="P:regulation of transcription by RNA polymerase II"/>
    <property type="evidence" value="ECO:0007669"/>
    <property type="project" value="TreeGrafter"/>
</dbReference>
<keyword evidence="14" id="KW-1185">Reference proteome</keyword>
<keyword evidence="8" id="KW-0539">Nucleus</keyword>
<keyword evidence="7" id="KW-0804">Transcription</keyword>
<reference evidence="13 14" key="1">
    <citation type="journal article" date="2019" name="Nat. Plants">
        <title>Stout camphor tree genome fills gaps in understanding of flowering plant genome evolution.</title>
        <authorList>
            <person name="Chaw S.M."/>
            <person name="Liu Y.C."/>
            <person name="Wu Y.W."/>
            <person name="Wang H.Y."/>
            <person name="Lin C.I."/>
            <person name="Wu C.S."/>
            <person name="Ke H.M."/>
            <person name="Chang L.Y."/>
            <person name="Hsu C.Y."/>
            <person name="Yang H.T."/>
            <person name="Sudianto E."/>
            <person name="Hsu M.H."/>
            <person name="Wu K.P."/>
            <person name="Wang L.N."/>
            <person name="Leebens-Mack J.H."/>
            <person name="Tsai I.J."/>
        </authorList>
    </citation>
    <scope>NUCLEOTIDE SEQUENCE [LARGE SCALE GENOMIC DNA]</scope>
    <source>
        <strain evidence="14">cv. Chaw 1501</strain>
        <tissue evidence="13">Young leaves</tissue>
    </source>
</reference>
<dbReference type="STRING" id="337451.A0A3S3NRC8"/>
<evidence type="ECO:0000256" key="10">
    <source>
        <dbReference type="SAM" id="Coils"/>
    </source>
</evidence>
<feature type="compositionally biased region" description="Polar residues" evidence="11">
    <location>
        <begin position="13"/>
        <end position="22"/>
    </location>
</feature>
<dbReference type="AlphaFoldDB" id="A0A3S3NRC8"/>
<feature type="coiled-coil region" evidence="10">
    <location>
        <begin position="145"/>
        <end position="179"/>
    </location>
</feature>
<keyword evidence="3" id="KW-0597">Phosphoprotein</keyword>
<evidence type="ECO:0000256" key="1">
    <source>
        <dbReference type="ARBA" id="ARBA00004123"/>
    </source>
</evidence>